<dbReference type="Proteomes" id="UP000063236">
    <property type="component" value="Unassembled WGS sequence"/>
</dbReference>
<dbReference type="RefSeq" id="WP_060202393.1">
    <property type="nucleotide sequence ID" value="NZ_LPJS01000064.1"/>
</dbReference>
<evidence type="ECO:0000256" key="1">
    <source>
        <dbReference type="SAM" id="SignalP"/>
    </source>
</evidence>
<keyword evidence="1" id="KW-0732">Signal</keyword>
<reference evidence="2 3" key="1">
    <citation type="submission" date="2015-11" db="EMBL/GenBank/DDBJ databases">
        <title>Expanding the genomic diversity of Burkholderia species for the development of highly accurate diagnostics.</title>
        <authorList>
            <person name="Sahl J."/>
            <person name="Keim P."/>
            <person name="Wagner D."/>
        </authorList>
    </citation>
    <scope>NUCLEOTIDE SEQUENCE [LARGE SCALE GENOMIC DNA]</scope>
    <source>
        <strain evidence="2 3">MSMB378WGS</strain>
    </source>
</reference>
<evidence type="ECO:0000313" key="3">
    <source>
        <dbReference type="Proteomes" id="UP000063236"/>
    </source>
</evidence>
<evidence type="ECO:0000313" key="2">
    <source>
        <dbReference type="EMBL" id="KWF52723.1"/>
    </source>
</evidence>
<gene>
    <name evidence="2" type="ORF">WL88_15340</name>
</gene>
<protein>
    <submittedName>
        <fullName evidence="2">Uncharacterized protein</fullName>
    </submittedName>
</protein>
<organism evidence="2 3">
    <name type="scientific">Burkholderia diffusa</name>
    <dbReference type="NCBI Taxonomy" id="488732"/>
    <lineage>
        <taxon>Bacteria</taxon>
        <taxon>Pseudomonadati</taxon>
        <taxon>Pseudomonadota</taxon>
        <taxon>Betaproteobacteria</taxon>
        <taxon>Burkholderiales</taxon>
        <taxon>Burkholderiaceae</taxon>
        <taxon>Burkholderia</taxon>
        <taxon>Burkholderia cepacia complex</taxon>
    </lineage>
</organism>
<proteinExistence type="predicted"/>
<feature type="signal peptide" evidence="1">
    <location>
        <begin position="1"/>
        <end position="26"/>
    </location>
</feature>
<name>A0AAW3PFY6_9BURK</name>
<dbReference type="AlphaFoldDB" id="A0AAW3PFY6"/>
<sequence>MLILDRFFPAIAAGAILCAAANPAAAQQHPALDTAGIERITGLKGSYSEKEKVFEVSKPRDDVKIHIDDRAIRGAAAVSR</sequence>
<dbReference type="EMBL" id="LPJV01000034">
    <property type="protein sequence ID" value="KWF52723.1"/>
    <property type="molecule type" value="Genomic_DNA"/>
</dbReference>
<accession>A0AAW3PFY6</accession>
<feature type="chain" id="PRO_5043509383" evidence="1">
    <location>
        <begin position="27"/>
        <end position="80"/>
    </location>
</feature>
<comment type="caution">
    <text evidence="2">The sequence shown here is derived from an EMBL/GenBank/DDBJ whole genome shotgun (WGS) entry which is preliminary data.</text>
</comment>